<reference evidence="1" key="1">
    <citation type="journal article" date="2014" name="Front. Microbiol.">
        <title>High frequency of phylogenetically diverse reductive dehalogenase-homologous genes in deep subseafloor sedimentary metagenomes.</title>
        <authorList>
            <person name="Kawai M."/>
            <person name="Futagami T."/>
            <person name="Toyoda A."/>
            <person name="Takaki Y."/>
            <person name="Nishi S."/>
            <person name="Hori S."/>
            <person name="Arai W."/>
            <person name="Tsubouchi T."/>
            <person name="Morono Y."/>
            <person name="Uchiyama I."/>
            <person name="Ito T."/>
            <person name="Fujiyama A."/>
            <person name="Inagaki F."/>
            <person name="Takami H."/>
        </authorList>
    </citation>
    <scope>NUCLEOTIDE SEQUENCE</scope>
    <source>
        <strain evidence="1">Expedition CK06-06</strain>
    </source>
</reference>
<evidence type="ECO:0000313" key="1">
    <source>
        <dbReference type="EMBL" id="GAI26623.1"/>
    </source>
</evidence>
<name>X1M5M4_9ZZZZ</name>
<sequence length="62" mass="7039">MTEDSRVEPGSFADRLSIDKSVEWMKDMIDKCYEMFKENPGDFTELMTVTLGKSLPVFATLG</sequence>
<comment type="caution">
    <text evidence="1">The sequence shown here is derived from an EMBL/GenBank/DDBJ whole genome shotgun (WGS) entry which is preliminary data.</text>
</comment>
<proteinExistence type="predicted"/>
<dbReference type="AlphaFoldDB" id="X1M5M4"/>
<protein>
    <submittedName>
        <fullName evidence="1">Uncharacterized protein</fullName>
    </submittedName>
</protein>
<gene>
    <name evidence="1" type="ORF">S06H3_26129</name>
</gene>
<feature type="non-terminal residue" evidence="1">
    <location>
        <position position="62"/>
    </location>
</feature>
<accession>X1M5M4</accession>
<organism evidence="1">
    <name type="scientific">marine sediment metagenome</name>
    <dbReference type="NCBI Taxonomy" id="412755"/>
    <lineage>
        <taxon>unclassified sequences</taxon>
        <taxon>metagenomes</taxon>
        <taxon>ecological metagenomes</taxon>
    </lineage>
</organism>
<dbReference type="EMBL" id="BARV01015079">
    <property type="protein sequence ID" value="GAI26623.1"/>
    <property type="molecule type" value="Genomic_DNA"/>
</dbReference>